<dbReference type="EMBL" id="SJPP01000003">
    <property type="protein sequence ID" value="TWU06591.1"/>
    <property type="molecule type" value="Genomic_DNA"/>
</dbReference>
<organism evidence="1 2">
    <name type="scientific">Symmachiella macrocystis</name>
    <dbReference type="NCBI Taxonomy" id="2527985"/>
    <lineage>
        <taxon>Bacteria</taxon>
        <taxon>Pseudomonadati</taxon>
        <taxon>Planctomycetota</taxon>
        <taxon>Planctomycetia</taxon>
        <taxon>Planctomycetales</taxon>
        <taxon>Planctomycetaceae</taxon>
        <taxon>Symmachiella</taxon>
    </lineage>
</organism>
<sequence length="84" mass="9471">MWILWFQTCPFEQNLCSGANCSTSPLEAKRPMGGTWFAAQIKRHARCQIVSRAGVSFHSCYRTSVRRGLRALWCCSCAADLLDI</sequence>
<keyword evidence="2" id="KW-1185">Reference proteome</keyword>
<name>A0A5C6B532_9PLAN</name>
<dbReference type="AlphaFoldDB" id="A0A5C6B532"/>
<accession>A0A5C6B532</accession>
<proteinExistence type="predicted"/>
<evidence type="ECO:0000313" key="2">
    <source>
        <dbReference type="Proteomes" id="UP000320735"/>
    </source>
</evidence>
<evidence type="ECO:0000313" key="1">
    <source>
        <dbReference type="EMBL" id="TWU06591.1"/>
    </source>
</evidence>
<protein>
    <submittedName>
        <fullName evidence="1">Uncharacterized protein</fullName>
    </submittedName>
</protein>
<reference evidence="1 2" key="1">
    <citation type="submission" date="2019-02" db="EMBL/GenBank/DDBJ databases">
        <title>Deep-cultivation of Planctomycetes and their phenomic and genomic characterization uncovers novel biology.</title>
        <authorList>
            <person name="Wiegand S."/>
            <person name="Jogler M."/>
            <person name="Boedeker C."/>
            <person name="Pinto D."/>
            <person name="Vollmers J."/>
            <person name="Rivas-Marin E."/>
            <person name="Kohn T."/>
            <person name="Peeters S.H."/>
            <person name="Heuer A."/>
            <person name="Rast P."/>
            <person name="Oberbeckmann S."/>
            <person name="Bunk B."/>
            <person name="Jeske O."/>
            <person name="Meyerdierks A."/>
            <person name="Storesund J.E."/>
            <person name="Kallscheuer N."/>
            <person name="Luecker S."/>
            <person name="Lage O.M."/>
            <person name="Pohl T."/>
            <person name="Merkel B.J."/>
            <person name="Hornburger P."/>
            <person name="Mueller R.-W."/>
            <person name="Bruemmer F."/>
            <person name="Labrenz M."/>
            <person name="Spormann A.M."/>
            <person name="Op Den Camp H."/>
            <person name="Overmann J."/>
            <person name="Amann R."/>
            <person name="Jetten M.S.M."/>
            <person name="Mascher T."/>
            <person name="Medema M.H."/>
            <person name="Devos D.P."/>
            <person name="Kaster A.-K."/>
            <person name="Ovreas L."/>
            <person name="Rohde M."/>
            <person name="Galperin M.Y."/>
            <person name="Jogler C."/>
        </authorList>
    </citation>
    <scope>NUCLEOTIDE SEQUENCE [LARGE SCALE GENOMIC DNA]</scope>
    <source>
        <strain evidence="1 2">CA54</strain>
    </source>
</reference>
<dbReference type="Proteomes" id="UP000320735">
    <property type="component" value="Unassembled WGS sequence"/>
</dbReference>
<gene>
    <name evidence="1" type="ORF">CA54_49880</name>
</gene>
<comment type="caution">
    <text evidence="1">The sequence shown here is derived from an EMBL/GenBank/DDBJ whole genome shotgun (WGS) entry which is preliminary data.</text>
</comment>